<evidence type="ECO:0008006" key="6">
    <source>
        <dbReference type="Google" id="ProtNLM"/>
    </source>
</evidence>
<dbReference type="Pfam" id="PF06778">
    <property type="entry name" value="Chlor_dismutase"/>
    <property type="match status" value="1"/>
</dbReference>
<name>A0ABQ6B0D4_9BRAD</name>
<keyword evidence="2" id="KW-0479">Metal-binding</keyword>
<accession>A0ABQ6B0D4</accession>
<dbReference type="Gene3D" id="3.30.70.3420">
    <property type="match status" value="1"/>
</dbReference>
<dbReference type="InterPro" id="IPR011008">
    <property type="entry name" value="Dimeric_a/b-barrel"/>
</dbReference>
<dbReference type="RefSeq" id="WP_284268956.1">
    <property type="nucleotide sequence ID" value="NZ_BSOW01000016.1"/>
</dbReference>
<dbReference type="InterPro" id="IPR010644">
    <property type="entry name" value="ChdC/CLD"/>
</dbReference>
<dbReference type="EMBL" id="BSOW01000016">
    <property type="protein sequence ID" value="GLR87892.1"/>
    <property type="molecule type" value="Genomic_DNA"/>
</dbReference>
<proteinExistence type="predicted"/>
<dbReference type="SUPFAM" id="SSF54909">
    <property type="entry name" value="Dimeric alpha+beta barrel"/>
    <property type="match status" value="1"/>
</dbReference>
<sequence length="187" mass="21178">MFRTFRGGQSGGWRVTSMAPVKGDPLPFMPALSVNDSEAVALPLVPSRNSWRLVGVASHLRYTERAEKQELVAVQAGLGRAEATCAALIPIRKTPAWWDLTADERRAIFEDKSHHIASSLRFLPAIARQLYHCRDLGEPFDFLTWFEFAPAHASLFEELVAMLRTTEEWRYVEREVDVRVVREVLAA</sequence>
<evidence type="ECO:0000256" key="1">
    <source>
        <dbReference type="ARBA" id="ARBA00022617"/>
    </source>
</evidence>
<organism evidence="4 5">
    <name type="scientific">Bradyrhizobium iriomotense</name>
    <dbReference type="NCBI Taxonomy" id="441950"/>
    <lineage>
        <taxon>Bacteria</taxon>
        <taxon>Pseudomonadati</taxon>
        <taxon>Pseudomonadota</taxon>
        <taxon>Alphaproteobacteria</taxon>
        <taxon>Hyphomicrobiales</taxon>
        <taxon>Nitrobacteraceae</taxon>
        <taxon>Bradyrhizobium</taxon>
    </lineage>
</organism>
<evidence type="ECO:0000256" key="2">
    <source>
        <dbReference type="ARBA" id="ARBA00022723"/>
    </source>
</evidence>
<keyword evidence="5" id="KW-1185">Reference proteome</keyword>
<comment type="caution">
    <text evidence="4">The sequence shown here is derived from an EMBL/GenBank/DDBJ whole genome shotgun (WGS) entry which is preliminary data.</text>
</comment>
<evidence type="ECO:0000313" key="5">
    <source>
        <dbReference type="Proteomes" id="UP001156905"/>
    </source>
</evidence>
<reference evidence="5" key="1">
    <citation type="journal article" date="2019" name="Int. J. Syst. Evol. Microbiol.">
        <title>The Global Catalogue of Microorganisms (GCM) 10K type strain sequencing project: providing services to taxonomists for standard genome sequencing and annotation.</title>
        <authorList>
            <consortium name="The Broad Institute Genomics Platform"/>
            <consortium name="The Broad Institute Genome Sequencing Center for Infectious Disease"/>
            <person name="Wu L."/>
            <person name="Ma J."/>
        </authorList>
    </citation>
    <scope>NUCLEOTIDE SEQUENCE [LARGE SCALE GENOMIC DNA]</scope>
    <source>
        <strain evidence="5">NBRC 102520</strain>
    </source>
</reference>
<protein>
    <recommendedName>
        <fullName evidence="6">Chlorite dismutase</fullName>
    </recommendedName>
</protein>
<evidence type="ECO:0000313" key="4">
    <source>
        <dbReference type="EMBL" id="GLR87892.1"/>
    </source>
</evidence>
<dbReference type="Proteomes" id="UP001156905">
    <property type="component" value="Unassembled WGS sequence"/>
</dbReference>
<keyword evidence="3" id="KW-0408">Iron</keyword>
<gene>
    <name evidence="4" type="ORF">GCM10007857_46040</name>
</gene>
<keyword evidence="1" id="KW-0349">Heme</keyword>
<evidence type="ECO:0000256" key="3">
    <source>
        <dbReference type="ARBA" id="ARBA00023004"/>
    </source>
</evidence>